<reference evidence="4 5" key="1">
    <citation type="submission" date="2016-07" db="EMBL/GenBank/DDBJ databases">
        <title>Pervasive Adenine N6-methylation of Active Genes in Fungi.</title>
        <authorList>
            <consortium name="DOE Joint Genome Institute"/>
            <person name="Mondo S.J."/>
            <person name="Dannebaum R.O."/>
            <person name="Kuo R.C."/>
            <person name="Labutti K."/>
            <person name="Haridas S."/>
            <person name="Kuo A."/>
            <person name="Salamov A."/>
            <person name="Ahrendt S.R."/>
            <person name="Lipzen A."/>
            <person name="Sullivan W."/>
            <person name="Andreopoulos W.B."/>
            <person name="Clum A."/>
            <person name="Lindquist E."/>
            <person name="Daum C."/>
            <person name="Ramamoorthy G.K."/>
            <person name="Gryganskyi A."/>
            <person name="Culley D."/>
            <person name="Magnuson J.K."/>
            <person name="James T.Y."/>
            <person name="O'Malley M.A."/>
            <person name="Stajich J.E."/>
            <person name="Spatafora J.W."/>
            <person name="Visel A."/>
            <person name="Grigoriev I.V."/>
        </authorList>
    </citation>
    <scope>NUCLEOTIDE SEQUENCE [LARGE SCALE GENOMIC DNA]</scope>
    <source>
        <strain evidence="4 5">CBS 115471</strain>
    </source>
</reference>
<keyword evidence="5" id="KW-1185">Reference proteome</keyword>
<name>A0A1Y2A7L0_9PLEO</name>
<sequence length="307" mass="34182">MPANPSTDLLLITCASGKQSTALLPLLSTWKHLRLAVHSASSATRLRAQWPHAEVIQTDLYSPSNCSSLLKDVSIVLHIGPSYHPHEAAIGTMMIDAAAHSHGSGTGVLKHFILSSVLNTQLRKMMNHDCKRVVEEALMESGLPYTILQPTTFMDNLPLQAFIAQDEPAFTCGWNPDIKFSWLTLSDLAAVMYTVLLERESHFFAQYPLVSTRAPLSFKEVLGIVSERIGKEIRVLKAPFEQAVENLCKRLYGTVEGVDARSRDAAMRMILYYDSRGLVGSANVLEWVLRREGCTVEEWVERAMEGR</sequence>
<dbReference type="STRING" id="1231657.A0A1Y2A7L0"/>
<keyword evidence="2" id="KW-0521">NADP</keyword>
<dbReference type="GO" id="GO:0005634">
    <property type="term" value="C:nucleus"/>
    <property type="evidence" value="ECO:0007669"/>
    <property type="project" value="TreeGrafter"/>
</dbReference>
<organism evidence="4 5">
    <name type="scientific">Clohesyomyces aquaticus</name>
    <dbReference type="NCBI Taxonomy" id="1231657"/>
    <lineage>
        <taxon>Eukaryota</taxon>
        <taxon>Fungi</taxon>
        <taxon>Dikarya</taxon>
        <taxon>Ascomycota</taxon>
        <taxon>Pezizomycotina</taxon>
        <taxon>Dothideomycetes</taxon>
        <taxon>Pleosporomycetidae</taxon>
        <taxon>Pleosporales</taxon>
        <taxon>Lindgomycetaceae</taxon>
        <taxon>Clohesyomyces</taxon>
    </lineage>
</organism>
<evidence type="ECO:0000256" key="1">
    <source>
        <dbReference type="ARBA" id="ARBA00006328"/>
    </source>
</evidence>
<dbReference type="OrthoDB" id="419598at2759"/>
<evidence type="ECO:0000259" key="3">
    <source>
        <dbReference type="Pfam" id="PF05368"/>
    </source>
</evidence>
<dbReference type="InterPro" id="IPR036291">
    <property type="entry name" value="NAD(P)-bd_dom_sf"/>
</dbReference>
<dbReference type="PANTHER" id="PTHR42748">
    <property type="entry name" value="NITROGEN METABOLITE REPRESSION PROTEIN NMRA FAMILY MEMBER"/>
    <property type="match status" value="1"/>
</dbReference>
<proteinExistence type="inferred from homology"/>
<protein>
    <recommendedName>
        <fullName evidence="3">NmrA-like domain-containing protein</fullName>
    </recommendedName>
</protein>
<dbReference type="Proteomes" id="UP000193144">
    <property type="component" value="Unassembled WGS sequence"/>
</dbReference>
<evidence type="ECO:0000313" key="4">
    <source>
        <dbReference type="EMBL" id="ORY18536.1"/>
    </source>
</evidence>
<comment type="caution">
    <text evidence="4">The sequence shown here is derived from an EMBL/GenBank/DDBJ whole genome shotgun (WGS) entry which is preliminary data.</text>
</comment>
<dbReference type="InterPro" id="IPR051164">
    <property type="entry name" value="NmrA-like_oxidored"/>
</dbReference>
<dbReference type="PANTHER" id="PTHR42748:SF31">
    <property type="entry name" value="NMRA-LIKE DOMAIN-CONTAINING PROTEIN-RELATED"/>
    <property type="match status" value="1"/>
</dbReference>
<dbReference type="InterPro" id="IPR008030">
    <property type="entry name" value="NmrA-like"/>
</dbReference>
<dbReference type="Pfam" id="PF05368">
    <property type="entry name" value="NmrA"/>
    <property type="match status" value="1"/>
</dbReference>
<dbReference type="Gene3D" id="3.90.25.10">
    <property type="entry name" value="UDP-galactose 4-epimerase, domain 1"/>
    <property type="match status" value="1"/>
</dbReference>
<dbReference type="EMBL" id="MCFA01000006">
    <property type="protein sequence ID" value="ORY18536.1"/>
    <property type="molecule type" value="Genomic_DNA"/>
</dbReference>
<dbReference type="AlphaFoldDB" id="A0A1Y2A7L0"/>
<evidence type="ECO:0000256" key="2">
    <source>
        <dbReference type="ARBA" id="ARBA00022857"/>
    </source>
</evidence>
<feature type="domain" description="NmrA-like" evidence="3">
    <location>
        <begin position="7"/>
        <end position="247"/>
    </location>
</feature>
<gene>
    <name evidence="4" type="ORF">BCR34DRAFT_553785</name>
</gene>
<dbReference type="Gene3D" id="3.40.50.720">
    <property type="entry name" value="NAD(P)-binding Rossmann-like Domain"/>
    <property type="match status" value="1"/>
</dbReference>
<comment type="similarity">
    <text evidence="1">Belongs to the NmrA-type oxidoreductase family.</text>
</comment>
<accession>A0A1Y2A7L0</accession>
<evidence type="ECO:0000313" key="5">
    <source>
        <dbReference type="Proteomes" id="UP000193144"/>
    </source>
</evidence>
<dbReference type="SUPFAM" id="SSF51735">
    <property type="entry name" value="NAD(P)-binding Rossmann-fold domains"/>
    <property type="match status" value="1"/>
</dbReference>